<dbReference type="EMBL" id="MU274905">
    <property type="protein sequence ID" value="KAI0091677.1"/>
    <property type="molecule type" value="Genomic_DNA"/>
</dbReference>
<evidence type="ECO:0000313" key="1">
    <source>
        <dbReference type="EMBL" id="KAI0091677.1"/>
    </source>
</evidence>
<keyword evidence="2" id="KW-1185">Reference proteome</keyword>
<comment type="caution">
    <text evidence="1">The sequence shown here is derived from an EMBL/GenBank/DDBJ whole genome shotgun (WGS) entry which is preliminary data.</text>
</comment>
<proteinExistence type="predicted"/>
<evidence type="ECO:0000313" key="2">
    <source>
        <dbReference type="Proteomes" id="UP001055072"/>
    </source>
</evidence>
<sequence>MADPHLSRNPTSPISQLLKSLGMTREDLVQHTEQMRAHLSQGHSSRPGDLQKIKSRSAAKPRNASLSNPAGRTRSSTPPTTPVKSEPVEACIPPRQMDTMHLVMERKSRLAKRERKDSLSHSRDSRRVSIFHSTSPRRSETPTQPPTTPHHYKYYSERVIGASGSQMTPGSYKESITVPETPTRSSSKSASYLRGADMRVPKTPVSRHIYTHASNSRTSTPGSSPARIVNLVSSPGPMRAELDFEEDDLPYTLPSGPYSTTKPDFSYAALIGQALLSSPEHRLTLQDIYEWITTVYPFYNRGEQTWMNSIRHSLSTMAVFRKVTRGRNEGKSLWAVWDCDLPCFENGGFRKSLCADMVKTKNPPMKSGPKRKTMEDALAQDARKRKKSTMKDEAEGSTKPMLRPPILAPFYVPMYPNAQQQPYYQTYVKPALPSDVLFPPLPPTSGYHRALSQATSISRPATADSSKTVSSVPSSTIPPSAEASIPSLSREVTPEEQQEFLFELDLGPVPSSSSSTIPDLTSSSSPPLSSEASLSSIDSVADGTIEPDIFDPEDEVDRLTAQWLASPSTLDRLVPLPSTSQAKRTPPNSSTHLIKTSSLLYPESPTDNRKSAKGKARMRSPSPEHIFNLPFPPRRPSTPPLRPCTPPRKRVSSASKTLHLSAMETPISHRGLHMSPSPSLAYYKSHLDPPPAAVFHPQAPLLTALTTGEDSALANPSSGLLCTPSRKRTAQSGSSGSLKLAEFSPFAPVTPKRLVFHNQESPFRTSSQAFDPHDPGHILDEELRRLGEQAQYEESPTGFFGMRHTFYDSPGLGSPSRYW</sequence>
<organism evidence="1 2">
    <name type="scientific">Irpex rosettiformis</name>
    <dbReference type="NCBI Taxonomy" id="378272"/>
    <lineage>
        <taxon>Eukaryota</taxon>
        <taxon>Fungi</taxon>
        <taxon>Dikarya</taxon>
        <taxon>Basidiomycota</taxon>
        <taxon>Agaricomycotina</taxon>
        <taxon>Agaricomycetes</taxon>
        <taxon>Polyporales</taxon>
        <taxon>Irpicaceae</taxon>
        <taxon>Irpex</taxon>
    </lineage>
</organism>
<dbReference type="Proteomes" id="UP001055072">
    <property type="component" value="Unassembled WGS sequence"/>
</dbReference>
<gene>
    <name evidence="1" type="ORF">BDY19DRAFT_931732</name>
</gene>
<reference evidence="1" key="1">
    <citation type="journal article" date="2021" name="Environ. Microbiol.">
        <title>Gene family expansions and transcriptome signatures uncover fungal adaptations to wood decay.</title>
        <authorList>
            <person name="Hage H."/>
            <person name="Miyauchi S."/>
            <person name="Viragh M."/>
            <person name="Drula E."/>
            <person name="Min B."/>
            <person name="Chaduli D."/>
            <person name="Navarro D."/>
            <person name="Favel A."/>
            <person name="Norest M."/>
            <person name="Lesage-Meessen L."/>
            <person name="Balint B."/>
            <person name="Merenyi Z."/>
            <person name="de Eugenio L."/>
            <person name="Morin E."/>
            <person name="Martinez A.T."/>
            <person name="Baldrian P."/>
            <person name="Stursova M."/>
            <person name="Martinez M.J."/>
            <person name="Novotny C."/>
            <person name="Magnuson J.K."/>
            <person name="Spatafora J.W."/>
            <person name="Maurice S."/>
            <person name="Pangilinan J."/>
            <person name="Andreopoulos W."/>
            <person name="LaButti K."/>
            <person name="Hundley H."/>
            <person name="Na H."/>
            <person name="Kuo A."/>
            <person name="Barry K."/>
            <person name="Lipzen A."/>
            <person name="Henrissat B."/>
            <person name="Riley R."/>
            <person name="Ahrendt S."/>
            <person name="Nagy L.G."/>
            <person name="Grigoriev I.V."/>
            <person name="Martin F."/>
            <person name="Rosso M.N."/>
        </authorList>
    </citation>
    <scope>NUCLEOTIDE SEQUENCE</scope>
    <source>
        <strain evidence="1">CBS 384.51</strain>
    </source>
</reference>
<accession>A0ACB8UBK0</accession>
<name>A0ACB8UBK0_9APHY</name>
<protein>
    <submittedName>
        <fullName evidence="1">Uncharacterized protein</fullName>
    </submittedName>
</protein>